<keyword evidence="1" id="KW-0805">Transcription regulation</keyword>
<reference evidence="6 7" key="1">
    <citation type="submission" date="2019-02" db="EMBL/GenBank/DDBJ databases">
        <title>Deep-cultivation of Planctomycetes and their phenomic and genomic characterization uncovers novel biology.</title>
        <authorList>
            <person name="Wiegand S."/>
            <person name="Jogler M."/>
            <person name="Boedeker C."/>
            <person name="Pinto D."/>
            <person name="Vollmers J."/>
            <person name="Rivas-Marin E."/>
            <person name="Kohn T."/>
            <person name="Peeters S.H."/>
            <person name="Heuer A."/>
            <person name="Rast P."/>
            <person name="Oberbeckmann S."/>
            <person name="Bunk B."/>
            <person name="Jeske O."/>
            <person name="Meyerdierks A."/>
            <person name="Storesund J.E."/>
            <person name="Kallscheuer N."/>
            <person name="Luecker S."/>
            <person name="Lage O.M."/>
            <person name="Pohl T."/>
            <person name="Merkel B.J."/>
            <person name="Hornburger P."/>
            <person name="Mueller R.-W."/>
            <person name="Bruemmer F."/>
            <person name="Labrenz M."/>
            <person name="Spormann A.M."/>
            <person name="Op den Camp H."/>
            <person name="Overmann J."/>
            <person name="Amann R."/>
            <person name="Jetten M.S.M."/>
            <person name="Mascher T."/>
            <person name="Medema M.H."/>
            <person name="Devos D.P."/>
            <person name="Kaster A.-K."/>
            <person name="Ovreas L."/>
            <person name="Rohde M."/>
            <person name="Galperin M.Y."/>
            <person name="Jogler C."/>
        </authorList>
    </citation>
    <scope>NUCLEOTIDE SEQUENCE [LARGE SCALE GENOMIC DNA]</scope>
    <source>
        <strain evidence="6 7">Pan44</strain>
    </source>
</reference>
<dbReference type="SMART" id="SM00342">
    <property type="entry name" value="HTH_ARAC"/>
    <property type="match status" value="1"/>
</dbReference>
<dbReference type="PANTHER" id="PTHR43280">
    <property type="entry name" value="ARAC-FAMILY TRANSCRIPTIONAL REGULATOR"/>
    <property type="match status" value="1"/>
</dbReference>
<dbReference type="SUPFAM" id="SSF51215">
    <property type="entry name" value="Regulatory protein AraC"/>
    <property type="match status" value="1"/>
</dbReference>
<sequence>MPSPRLSFYDPRRGQPAVEQSPFTIKDAFEPARTNCFTIAHIGRGQGSFWADAGQHSYSPSSLLFFVPYQHIRLEPSEETTGELIRFHANFLCVETFHAETGCSGVLFNDPYGSPVVELDRSTASRVKGLIQELRRELESPKLAGDEAALAYLKLLLITASRRKVAMPAAKSSRTQPRHPAIEPLTQLIEENYRTVHAPADYASKLHMTPKTLGRIVKEQLGKTLTDLIRERVLTHAKWQLLHTLRPVKEIAREVGFDDELYFSRFFKKSTSVSPTFFREFETEIRGGSNLSMSSSSAPIQRAAASSDHSLSNA</sequence>
<dbReference type="InterPro" id="IPR020449">
    <property type="entry name" value="Tscrpt_reg_AraC-type_HTH"/>
</dbReference>
<evidence type="ECO:0000256" key="1">
    <source>
        <dbReference type="ARBA" id="ARBA00023015"/>
    </source>
</evidence>
<feature type="domain" description="HTH araC/xylS-type" evidence="5">
    <location>
        <begin position="183"/>
        <end position="281"/>
    </location>
</feature>
<dbReference type="InParanoid" id="A0A517SA23"/>
<keyword evidence="2" id="KW-0238">DNA-binding</keyword>
<evidence type="ECO:0000256" key="3">
    <source>
        <dbReference type="ARBA" id="ARBA00023163"/>
    </source>
</evidence>
<dbReference type="Pfam" id="PF12833">
    <property type="entry name" value="HTH_18"/>
    <property type="match status" value="1"/>
</dbReference>
<evidence type="ECO:0000259" key="5">
    <source>
        <dbReference type="PROSITE" id="PS01124"/>
    </source>
</evidence>
<evidence type="ECO:0000313" key="6">
    <source>
        <dbReference type="EMBL" id="QDT52971.1"/>
    </source>
</evidence>
<dbReference type="GO" id="GO:0043565">
    <property type="term" value="F:sequence-specific DNA binding"/>
    <property type="evidence" value="ECO:0007669"/>
    <property type="project" value="InterPro"/>
</dbReference>
<dbReference type="FunCoup" id="A0A517SA23">
    <property type="interactions" value="133"/>
</dbReference>
<dbReference type="PROSITE" id="PS01124">
    <property type="entry name" value="HTH_ARAC_FAMILY_2"/>
    <property type="match status" value="1"/>
</dbReference>
<dbReference type="RefSeq" id="WP_145027781.1">
    <property type="nucleotide sequence ID" value="NZ_CP036271.1"/>
</dbReference>
<accession>A0A517SA23</accession>
<dbReference type="InterPro" id="IPR009057">
    <property type="entry name" value="Homeodomain-like_sf"/>
</dbReference>
<evidence type="ECO:0000256" key="4">
    <source>
        <dbReference type="SAM" id="MobiDB-lite"/>
    </source>
</evidence>
<dbReference type="InterPro" id="IPR037923">
    <property type="entry name" value="HTH-like"/>
</dbReference>
<keyword evidence="3" id="KW-0804">Transcription</keyword>
<dbReference type="KEGG" id="ccos:Pan44_09850"/>
<evidence type="ECO:0000256" key="2">
    <source>
        <dbReference type="ARBA" id="ARBA00023125"/>
    </source>
</evidence>
<dbReference type="SUPFAM" id="SSF46689">
    <property type="entry name" value="Homeodomain-like"/>
    <property type="match status" value="1"/>
</dbReference>
<dbReference type="PRINTS" id="PR00032">
    <property type="entry name" value="HTHARAC"/>
</dbReference>
<protein>
    <submittedName>
        <fullName evidence="6">Arabinose operon regulatory protein</fullName>
    </submittedName>
</protein>
<dbReference type="InterPro" id="IPR018060">
    <property type="entry name" value="HTH_AraC"/>
</dbReference>
<feature type="region of interest" description="Disordered" evidence="4">
    <location>
        <begin position="290"/>
        <end position="314"/>
    </location>
</feature>
<organism evidence="6 7">
    <name type="scientific">Caulifigura coniformis</name>
    <dbReference type="NCBI Taxonomy" id="2527983"/>
    <lineage>
        <taxon>Bacteria</taxon>
        <taxon>Pseudomonadati</taxon>
        <taxon>Planctomycetota</taxon>
        <taxon>Planctomycetia</taxon>
        <taxon>Planctomycetales</taxon>
        <taxon>Planctomycetaceae</taxon>
        <taxon>Caulifigura</taxon>
    </lineage>
</organism>
<dbReference type="PANTHER" id="PTHR43280:SF32">
    <property type="entry name" value="TRANSCRIPTIONAL REGULATORY PROTEIN"/>
    <property type="match status" value="1"/>
</dbReference>
<gene>
    <name evidence="6" type="primary">araC</name>
    <name evidence="6" type="ORF">Pan44_09850</name>
</gene>
<dbReference type="OrthoDB" id="273555at2"/>
<keyword evidence="7" id="KW-1185">Reference proteome</keyword>
<dbReference type="EMBL" id="CP036271">
    <property type="protein sequence ID" value="QDT52971.1"/>
    <property type="molecule type" value="Genomic_DNA"/>
</dbReference>
<evidence type="ECO:0000313" key="7">
    <source>
        <dbReference type="Proteomes" id="UP000315700"/>
    </source>
</evidence>
<name>A0A517SA23_9PLAN</name>
<dbReference type="Proteomes" id="UP000315700">
    <property type="component" value="Chromosome"/>
</dbReference>
<dbReference type="AlphaFoldDB" id="A0A517SA23"/>
<proteinExistence type="predicted"/>
<dbReference type="Gene3D" id="1.10.10.60">
    <property type="entry name" value="Homeodomain-like"/>
    <property type="match status" value="1"/>
</dbReference>
<dbReference type="GO" id="GO:0003700">
    <property type="term" value="F:DNA-binding transcription factor activity"/>
    <property type="evidence" value="ECO:0007669"/>
    <property type="project" value="InterPro"/>
</dbReference>